<reference evidence="1 2" key="1">
    <citation type="submission" date="2014-04" db="EMBL/GenBank/DDBJ databases">
        <title>Evolutionary Origins and Diversification of the Mycorrhizal Mutualists.</title>
        <authorList>
            <consortium name="DOE Joint Genome Institute"/>
            <consortium name="Mycorrhizal Genomics Consortium"/>
            <person name="Kohler A."/>
            <person name="Kuo A."/>
            <person name="Nagy L.G."/>
            <person name="Floudas D."/>
            <person name="Copeland A."/>
            <person name="Barry K.W."/>
            <person name="Cichocki N."/>
            <person name="Veneault-Fourrey C."/>
            <person name="LaButti K."/>
            <person name="Lindquist E.A."/>
            <person name="Lipzen A."/>
            <person name="Lundell T."/>
            <person name="Morin E."/>
            <person name="Murat C."/>
            <person name="Riley R."/>
            <person name="Ohm R."/>
            <person name="Sun H."/>
            <person name="Tunlid A."/>
            <person name="Henrissat B."/>
            <person name="Grigoriev I.V."/>
            <person name="Hibbett D.S."/>
            <person name="Martin F."/>
        </authorList>
    </citation>
    <scope>NUCLEOTIDE SEQUENCE [LARGE SCALE GENOMIC DNA]</scope>
    <source>
        <strain evidence="1 2">Koide BX008</strain>
    </source>
</reference>
<proteinExistence type="predicted"/>
<evidence type="ECO:0000313" key="1">
    <source>
        <dbReference type="EMBL" id="KIL68750.1"/>
    </source>
</evidence>
<dbReference type="InParanoid" id="A0A0C2SYY5"/>
<dbReference type="AlphaFoldDB" id="A0A0C2SYY5"/>
<accession>A0A0C2SYY5</accession>
<dbReference type="Proteomes" id="UP000054549">
    <property type="component" value="Unassembled WGS sequence"/>
</dbReference>
<dbReference type="EMBL" id="KN818227">
    <property type="protein sequence ID" value="KIL68750.1"/>
    <property type="molecule type" value="Genomic_DNA"/>
</dbReference>
<gene>
    <name evidence="1" type="ORF">M378DRAFT_826583</name>
</gene>
<name>A0A0C2SYY5_AMAMK</name>
<evidence type="ECO:0000313" key="2">
    <source>
        <dbReference type="Proteomes" id="UP000054549"/>
    </source>
</evidence>
<organism evidence="1 2">
    <name type="scientific">Amanita muscaria (strain Koide BX008)</name>
    <dbReference type="NCBI Taxonomy" id="946122"/>
    <lineage>
        <taxon>Eukaryota</taxon>
        <taxon>Fungi</taxon>
        <taxon>Dikarya</taxon>
        <taxon>Basidiomycota</taxon>
        <taxon>Agaricomycotina</taxon>
        <taxon>Agaricomycetes</taxon>
        <taxon>Agaricomycetidae</taxon>
        <taxon>Agaricales</taxon>
        <taxon>Pluteineae</taxon>
        <taxon>Amanitaceae</taxon>
        <taxon>Amanita</taxon>
    </lineage>
</organism>
<dbReference type="HOGENOM" id="CLU_2412785_0_0_1"/>
<protein>
    <submittedName>
        <fullName evidence="1">Uncharacterized protein</fullName>
    </submittedName>
</protein>
<sequence length="92" mass="10208">MIASSHWTMSFTPRRVEISMDLGGVYVSLSSSQILFLYVSTFSLEWLILLHAPSAYPQAPPSSAMMPSHSHFKHHVAAVLSAQDLPSHLQSR</sequence>
<keyword evidence="2" id="KW-1185">Reference proteome</keyword>